<feature type="transmembrane region" description="Helical" evidence="2">
    <location>
        <begin position="136"/>
        <end position="156"/>
    </location>
</feature>
<dbReference type="InParanoid" id="A0A7E5WMF6"/>
<sequence length="198" mass="23218">MCLKYFQTNKLCYCLPQRYILFVWGYTILIFNLINLFIVSFFGFMAISDHALTNIRNMVYILLILTELVVMVLLIAGAHTENLQILKLYHIGFIAIFILFVLYNLAIGLYTSYWLYQYYQNNEKIVLNYFTIWTNAFPVAILFLQVYMNSYVLLLVKNEIEKLKPNTDVELSNVGSPRRPEVAGYSENRSRVTTNSNR</sequence>
<dbReference type="KEGG" id="tnl:113503962"/>
<evidence type="ECO:0000313" key="4">
    <source>
        <dbReference type="RefSeq" id="XP_026741908.1"/>
    </source>
</evidence>
<feature type="transmembrane region" description="Helical" evidence="2">
    <location>
        <begin position="58"/>
        <end position="76"/>
    </location>
</feature>
<feature type="region of interest" description="Disordered" evidence="1">
    <location>
        <begin position="171"/>
        <end position="198"/>
    </location>
</feature>
<dbReference type="AlphaFoldDB" id="A0A7E5WMF6"/>
<feature type="transmembrane region" description="Helical" evidence="2">
    <location>
        <begin position="21"/>
        <end position="46"/>
    </location>
</feature>
<proteinExistence type="predicted"/>
<dbReference type="GeneID" id="113503962"/>
<gene>
    <name evidence="4" type="primary">LOC113503962</name>
</gene>
<reference evidence="4" key="1">
    <citation type="submission" date="2025-08" db="UniProtKB">
        <authorList>
            <consortium name="RefSeq"/>
        </authorList>
    </citation>
    <scope>IDENTIFICATION</scope>
</reference>
<evidence type="ECO:0000256" key="1">
    <source>
        <dbReference type="SAM" id="MobiDB-lite"/>
    </source>
</evidence>
<keyword evidence="2" id="KW-1133">Transmembrane helix</keyword>
<evidence type="ECO:0000256" key="2">
    <source>
        <dbReference type="SAM" id="Phobius"/>
    </source>
</evidence>
<keyword evidence="3" id="KW-1185">Reference proteome</keyword>
<protein>
    <submittedName>
        <fullName evidence="4">Uncharacterized protein LOC113503962</fullName>
    </submittedName>
</protein>
<feature type="transmembrane region" description="Helical" evidence="2">
    <location>
        <begin position="88"/>
        <end position="116"/>
    </location>
</feature>
<dbReference type="RefSeq" id="XP_026741908.1">
    <property type="nucleotide sequence ID" value="XM_026886107.1"/>
</dbReference>
<dbReference type="OrthoDB" id="10467490at2759"/>
<evidence type="ECO:0000313" key="3">
    <source>
        <dbReference type="Proteomes" id="UP000322000"/>
    </source>
</evidence>
<keyword evidence="2" id="KW-0472">Membrane</keyword>
<keyword evidence="2" id="KW-0812">Transmembrane</keyword>
<organism evidence="3 4">
    <name type="scientific">Trichoplusia ni</name>
    <name type="common">Cabbage looper</name>
    <dbReference type="NCBI Taxonomy" id="7111"/>
    <lineage>
        <taxon>Eukaryota</taxon>
        <taxon>Metazoa</taxon>
        <taxon>Ecdysozoa</taxon>
        <taxon>Arthropoda</taxon>
        <taxon>Hexapoda</taxon>
        <taxon>Insecta</taxon>
        <taxon>Pterygota</taxon>
        <taxon>Neoptera</taxon>
        <taxon>Endopterygota</taxon>
        <taxon>Lepidoptera</taxon>
        <taxon>Glossata</taxon>
        <taxon>Ditrysia</taxon>
        <taxon>Noctuoidea</taxon>
        <taxon>Noctuidae</taxon>
        <taxon>Plusiinae</taxon>
        <taxon>Trichoplusia</taxon>
    </lineage>
</organism>
<name>A0A7E5WMF6_TRINI</name>
<dbReference type="Proteomes" id="UP000322000">
    <property type="component" value="Chromosome 20"/>
</dbReference>
<accession>A0A7E5WMF6</accession>